<name>A0A0C2IXS8_THEKT</name>
<dbReference type="OrthoDB" id="49016at2759"/>
<dbReference type="InterPro" id="IPR036180">
    <property type="entry name" value="Gelsolin-like_dom_sf"/>
</dbReference>
<dbReference type="AlphaFoldDB" id="A0A0C2IXS8"/>
<evidence type="ECO:0000313" key="1">
    <source>
        <dbReference type="EMBL" id="KII61652.1"/>
    </source>
</evidence>
<dbReference type="Gene3D" id="3.40.20.10">
    <property type="entry name" value="Severin"/>
    <property type="match status" value="1"/>
</dbReference>
<evidence type="ECO:0000313" key="2">
    <source>
        <dbReference type="Proteomes" id="UP000031668"/>
    </source>
</evidence>
<sequence>MFDTSYRIDKRVQKIFALKSWPLDFLTSCSFSDQYFLQNYKCFSIPPTCESLLNDKIYVLDTGFEIRILFTSRVPDEMVNMIMGVESLQIMPDFIITLPKLESNVNAFLHQFIDFVTQGRPFKPTIIILKDSCAENRERFCRFLVFDNTNKIGSFRDYIKLVRSNLLDVS</sequence>
<protein>
    <submittedName>
        <fullName evidence="1">Protein transport protein Sec24A</fullName>
    </submittedName>
</protein>
<accession>A0A0C2IXS8</accession>
<dbReference type="Proteomes" id="UP000031668">
    <property type="component" value="Unassembled WGS sequence"/>
</dbReference>
<proteinExistence type="predicted"/>
<organism evidence="1 2">
    <name type="scientific">Thelohanellus kitauei</name>
    <name type="common">Myxosporean</name>
    <dbReference type="NCBI Taxonomy" id="669202"/>
    <lineage>
        <taxon>Eukaryota</taxon>
        <taxon>Metazoa</taxon>
        <taxon>Cnidaria</taxon>
        <taxon>Myxozoa</taxon>
        <taxon>Myxosporea</taxon>
        <taxon>Bivalvulida</taxon>
        <taxon>Platysporina</taxon>
        <taxon>Myxobolidae</taxon>
        <taxon>Thelohanellus</taxon>
    </lineage>
</organism>
<dbReference type="SUPFAM" id="SSF82754">
    <property type="entry name" value="C-terminal, gelsolin-like domain of Sec23/24"/>
    <property type="match status" value="1"/>
</dbReference>
<reference evidence="1 2" key="1">
    <citation type="journal article" date="2014" name="Genome Biol. Evol.">
        <title>The genome of the myxosporean Thelohanellus kitauei shows adaptations to nutrient acquisition within its fish host.</title>
        <authorList>
            <person name="Yang Y."/>
            <person name="Xiong J."/>
            <person name="Zhou Z."/>
            <person name="Huo F."/>
            <person name="Miao W."/>
            <person name="Ran C."/>
            <person name="Liu Y."/>
            <person name="Zhang J."/>
            <person name="Feng J."/>
            <person name="Wang M."/>
            <person name="Wang M."/>
            <person name="Wang L."/>
            <person name="Yao B."/>
        </authorList>
    </citation>
    <scope>NUCLEOTIDE SEQUENCE [LARGE SCALE GENOMIC DNA]</scope>
    <source>
        <strain evidence="1">Wuqing</strain>
    </source>
</reference>
<gene>
    <name evidence="1" type="ORF">RF11_08564</name>
</gene>
<dbReference type="Gene3D" id="1.20.120.730">
    <property type="entry name" value="Sec23/Sec24 helical domain"/>
    <property type="match status" value="1"/>
</dbReference>
<comment type="caution">
    <text evidence="1">The sequence shown here is derived from an EMBL/GenBank/DDBJ whole genome shotgun (WGS) entry which is preliminary data.</text>
</comment>
<dbReference type="InterPro" id="IPR029006">
    <property type="entry name" value="ADF-H/Gelsolin-like_dom_sf"/>
</dbReference>
<dbReference type="EMBL" id="JWZT01005293">
    <property type="protein sequence ID" value="KII61652.1"/>
    <property type="molecule type" value="Genomic_DNA"/>
</dbReference>
<keyword evidence="2" id="KW-1185">Reference proteome</keyword>